<reference evidence="3" key="1">
    <citation type="submission" date="2023-11" db="EMBL/GenBank/DDBJ databases">
        <authorList>
            <person name="De Vega J J."/>
            <person name="De Vega J J."/>
        </authorList>
    </citation>
    <scope>NUCLEOTIDE SEQUENCE</scope>
</reference>
<proteinExistence type="predicted"/>
<dbReference type="AlphaFoldDB" id="A0AAD2Q4K3"/>
<feature type="region of interest" description="Disordered" evidence="2">
    <location>
        <begin position="226"/>
        <end position="250"/>
    </location>
</feature>
<feature type="compositionally biased region" description="Acidic residues" evidence="2">
    <location>
        <begin position="238"/>
        <end position="250"/>
    </location>
</feature>
<accession>A0AAD2Q4K3</accession>
<keyword evidence="4" id="KW-1185">Reference proteome</keyword>
<feature type="coiled-coil region" evidence="1">
    <location>
        <begin position="654"/>
        <end position="695"/>
    </location>
</feature>
<gene>
    <name evidence="3" type="ORF">MYCIT1_LOCUS19958</name>
</gene>
<keyword evidence="1" id="KW-0175">Coiled coil</keyword>
<evidence type="ECO:0000313" key="4">
    <source>
        <dbReference type="Proteomes" id="UP001295794"/>
    </source>
</evidence>
<sequence>MRVCKPTYGLENRGYYSVSQDKIQNAVDALVQIPFEQMRDEWRTPPQRTMWSVEDLLEYKESATDVQATRKARLVADCPGLFTGPGGSELKQAKTWLPVYLATARNDSDSDSEKSSTATPFQAVIGLWAQTGSSPAIRSLSLYCNHMGTKHSVESFSKGGLRMAIQVFQEYAESVSERFPCVGHVSVRVNQGIGTLRWKKLPSSNRQKLRLVYDDLRPRSVLEWKTQLQTEATSPTPEESEGSESVDEDDDTIFREKAEKIVARISDERLEQRMAHARDGELCFIAIGVDERLSPASLLAALPSKTWHIPEYDVTFFIESGEKKFYRCGKVETAPRAIGNRLSINFGFLRVRGPLAQDDPLAGFVAGECGDYGVVLARSVSYAFRHYPDLAEELAFEISRGDHKELPPNLKKLVQLEDSARYRAAFSAAARRKELLAHSAKIELVESYESSYKHSQLAKKLGLTLMVVSKAVWELVTACGAFHSIPRCAELRILAAEPQPPSADLERLRAAIATFAPTVPSENVSIRISGFEGAPMAIYDHEQNVFAFASPPPNPDSDDPLHWAIPFLECALTAFDGTVDVKKLCTAYAAAKNWAAPPGQEPGTAENPMDIDSDTAQCPDPEQVLDNATAAAVAAVTHLSATNKRIYLESQCKITELQEQLRGSQIEHEEAVKTIEVLKEEITELKKQLGEIEGVIFRHKRPRLE</sequence>
<evidence type="ECO:0000256" key="1">
    <source>
        <dbReference type="SAM" id="Coils"/>
    </source>
</evidence>
<name>A0AAD2Q4K3_9AGAR</name>
<evidence type="ECO:0000313" key="3">
    <source>
        <dbReference type="EMBL" id="CAK5273447.1"/>
    </source>
</evidence>
<dbReference type="Proteomes" id="UP001295794">
    <property type="component" value="Unassembled WGS sequence"/>
</dbReference>
<protein>
    <submittedName>
        <fullName evidence="3">Uncharacterized protein</fullName>
    </submittedName>
</protein>
<organism evidence="3 4">
    <name type="scientific">Mycena citricolor</name>
    <dbReference type="NCBI Taxonomy" id="2018698"/>
    <lineage>
        <taxon>Eukaryota</taxon>
        <taxon>Fungi</taxon>
        <taxon>Dikarya</taxon>
        <taxon>Basidiomycota</taxon>
        <taxon>Agaricomycotina</taxon>
        <taxon>Agaricomycetes</taxon>
        <taxon>Agaricomycetidae</taxon>
        <taxon>Agaricales</taxon>
        <taxon>Marasmiineae</taxon>
        <taxon>Mycenaceae</taxon>
        <taxon>Mycena</taxon>
    </lineage>
</organism>
<comment type="caution">
    <text evidence="3">The sequence shown here is derived from an EMBL/GenBank/DDBJ whole genome shotgun (WGS) entry which is preliminary data.</text>
</comment>
<dbReference type="EMBL" id="CAVNYO010000397">
    <property type="protein sequence ID" value="CAK5273447.1"/>
    <property type="molecule type" value="Genomic_DNA"/>
</dbReference>
<evidence type="ECO:0000256" key="2">
    <source>
        <dbReference type="SAM" id="MobiDB-lite"/>
    </source>
</evidence>